<accession>A0A2U1TH33</accession>
<evidence type="ECO:0000313" key="2">
    <source>
        <dbReference type="EMBL" id="PWC08103.1"/>
    </source>
</evidence>
<comment type="caution">
    <text evidence="2">The sequence shown here is derived from an EMBL/GenBank/DDBJ whole genome shotgun (WGS) entry which is preliminary data.</text>
</comment>
<keyword evidence="3" id="KW-1185">Reference proteome</keyword>
<dbReference type="AlphaFoldDB" id="A0A2U1TH33"/>
<evidence type="ECO:0000256" key="1">
    <source>
        <dbReference type="SAM" id="Phobius"/>
    </source>
</evidence>
<evidence type="ECO:0000313" key="3">
    <source>
        <dbReference type="Proteomes" id="UP000244962"/>
    </source>
</evidence>
<feature type="transmembrane region" description="Helical" evidence="1">
    <location>
        <begin position="6"/>
        <end position="30"/>
    </location>
</feature>
<keyword evidence="1" id="KW-0812">Transmembrane</keyword>
<name>A0A2U1TH33_9MICO</name>
<proteinExistence type="predicted"/>
<protein>
    <submittedName>
        <fullName evidence="2">Uncharacterized protein</fullName>
    </submittedName>
</protein>
<reference evidence="3" key="1">
    <citation type="submission" date="2018-04" db="EMBL/GenBank/DDBJ databases">
        <authorList>
            <person name="Liu S."/>
            <person name="Wang Z."/>
            <person name="Li J."/>
        </authorList>
    </citation>
    <scope>NUCLEOTIDE SEQUENCE [LARGE SCALE GENOMIC DNA]</scope>
    <source>
        <strain evidence="3">622</strain>
    </source>
</reference>
<gene>
    <name evidence="2" type="ORF">DF223_01745</name>
</gene>
<organism evidence="2 3">
    <name type="scientific">Mycetocola zhujimingii</name>
    <dbReference type="NCBI Taxonomy" id="2079792"/>
    <lineage>
        <taxon>Bacteria</taxon>
        <taxon>Bacillati</taxon>
        <taxon>Actinomycetota</taxon>
        <taxon>Actinomycetes</taxon>
        <taxon>Micrococcales</taxon>
        <taxon>Microbacteriaceae</taxon>
        <taxon>Mycetocola</taxon>
    </lineage>
</organism>
<dbReference type="RefSeq" id="WP_108961974.1">
    <property type="nucleotide sequence ID" value="NZ_QEFB01000001.1"/>
</dbReference>
<keyword evidence="1" id="KW-1133">Transmembrane helix</keyword>
<keyword evidence="1" id="KW-0472">Membrane</keyword>
<sequence length="207" mass="22900">MSELAWILISLASAIIAANVAVVVAIRAFYRRVRRNLALNGAALRVRSRLSRGRQREVLKLRVQLKETLDSGRAAMDLATRSDGPRGELPRLFRRLELESAGLESQLRLLESENDRVVLDEALATAQARVDDVTGLVRRLRSAVASGLGGISDDSLTALRSDVEREITAVRAGLDELHELNVQGRLYETLEHQQTNRTSNGERGNQP</sequence>
<dbReference type="Proteomes" id="UP000244962">
    <property type="component" value="Unassembled WGS sequence"/>
</dbReference>
<dbReference type="EMBL" id="QEFB01000001">
    <property type="protein sequence ID" value="PWC08103.1"/>
    <property type="molecule type" value="Genomic_DNA"/>
</dbReference>